<evidence type="ECO:0000313" key="1">
    <source>
        <dbReference type="EMBL" id="PTL60148.1"/>
    </source>
</evidence>
<accession>A0A2T4ULS0</accession>
<dbReference type="RefSeq" id="WP_107568793.1">
    <property type="nucleotide sequence ID" value="NZ_PYYB01000001.1"/>
</dbReference>
<dbReference type="Proteomes" id="UP000240739">
    <property type="component" value="Unassembled WGS sequence"/>
</dbReference>
<evidence type="ECO:0008006" key="3">
    <source>
        <dbReference type="Google" id="ProtNLM"/>
    </source>
</evidence>
<organism evidence="1 2">
    <name type="scientific">Paraconexibacter algicola</name>
    <dbReference type="NCBI Taxonomy" id="2133960"/>
    <lineage>
        <taxon>Bacteria</taxon>
        <taxon>Bacillati</taxon>
        <taxon>Actinomycetota</taxon>
        <taxon>Thermoleophilia</taxon>
        <taxon>Solirubrobacterales</taxon>
        <taxon>Paraconexibacteraceae</taxon>
        <taxon>Paraconexibacter</taxon>
    </lineage>
</organism>
<protein>
    <recommendedName>
        <fullName evidence="3">PDZ domain-containing protein</fullName>
    </recommendedName>
</protein>
<dbReference type="Gene3D" id="2.30.42.10">
    <property type="match status" value="1"/>
</dbReference>
<dbReference type="EMBL" id="PYYB01000001">
    <property type="protein sequence ID" value="PTL60148.1"/>
    <property type="molecule type" value="Genomic_DNA"/>
</dbReference>
<dbReference type="AlphaFoldDB" id="A0A2T4ULS0"/>
<sequence length="172" mass="17022">MSAPGTAATLDRPWARAGAGLAAAACALALAACGGGGGGGGGDDEQGSTAPVRLGIVGEAIDESFRAVARTVGRPGVPDSGVAVMDFTGRSVADDAGLRDSASRTRNAVTDSDIVVTVDGRPATEELLAGADTTKAPGDVATLVVVDPEGRRRTVEVPYVQDEEIEGGFVGG</sequence>
<keyword evidence="2" id="KW-1185">Reference proteome</keyword>
<reference evidence="1 2" key="1">
    <citation type="submission" date="2018-03" db="EMBL/GenBank/DDBJ databases">
        <title>Aquarubrobacter algicola gen. nov., sp. nov., a novel actinobacterium isolated from shallow eutrophic lake during the end of cyanobacterial harmful algal blooms.</title>
        <authorList>
            <person name="Chun S.J."/>
        </authorList>
    </citation>
    <scope>NUCLEOTIDE SEQUENCE [LARGE SCALE GENOMIC DNA]</scope>
    <source>
        <strain evidence="1 2">Seoho-28</strain>
    </source>
</reference>
<dbReference type="InterPro" id="IPR036034">
    <property type="entry name" value="PDZ_sf"/>
</dbReference>
<evidence type="ECO:0000313" key="2">
    <source>
        <dbReference type="Proteomes" id="UP000240739"/>
    </source>
</evidence>
<gene>
    <name evidence="1" type="ORF">C7Y72_11100</name>
</gene>
<proteinExistence type="predicted"/>
<name>A0A2T4ULS0_9ACTN</name>
<comment type="caution">
    <text evidence="1">The sequence shown here is derived from an EMBL/GenBank/DDBJ whole genome shotgun (WGS) entry which is preliminary data.</text>
</comment>